<dbReference type="AlphaFoldDB" id="A0AAJ8E2Z6"/>
<name>A0AAJ8E2Z6_ASPNG</name>
<dbReference type="KEGG" id="ang:An02g03170"/>
<dbReference type="GeneID" id="84590267"/>
<proteinExistence type="predicted"/>
<protein>
    <submittedName>
        <fullName evidence="1">Uncharacterized protein</fullName>
    </submittedName>
</protein>
<reference evidence="1" key="1">
    <citation type="submission" date="2025-02" db="EMBL/GenBank/DDBJ databases">
        <authorList>
            <consortium name="NCBI Genome Project"/>
        </authorList>
    </citation>
    <scope>NUCLEOTIDE SEQUENCE</scope>
</reference>
<reference evidence="1" key="2">
    <citation type="submission" date="2025-08" db="UniProtKB">
        <authorList>
            <consortium name="RefSeq"/>
        </authorList>
    </citation>
    <scope>IDENTIFICATION</scope>
</reference>
<dbReference type="VEuPathDB" id="FungiDB:An02g03170"/>
<sequence>MCVRAQLVQPVMFYPLCTRDFMEVDACLEYLFLFLDFSDREEDNPRIFNQEKGNKSGRKRDIEKEILREENSCEYDANKKGTKNRELKRLSNAGILLVFQPFSSSVSVHASQFTDV</sequence>
<evidence type="ECO:0000313" key="1">
    <source>
        <dbReference type="RefSeq" id="XP_059605107.1"/>
    </source>
</evidence>
<organism evidence="1">
    <name type="scientific">Aspergillus niger</name>
    <dbReference type="NCBI Taxonomy" id="5061"/>
    <lineage>
        <taxon>Eukaryota</taxon>
        <taxon>Fungi</taxon>
        <taxon>Dikarya</taxon>
        <taxon>Ascomycota</taxon>
        <taxon>Pezizomycotina</taxon>
        <taxon>Eurotiomycetes</taxon>
        <taxon>Eurotiomycetidae</taxon>
        <taxon>Eurotiales</taxon>
        <taxon>Aspergillaceae</taxon>
        <taxon>Aspergillus</taxon>
        <taxon>Aspergillus subgen. Circumdati</taxon>
    </lineage>
</organism>
<dbReference type="RefSeq" id="XP_059605107.1">
    <property type="nucleotide sequence ID" value="XM_059746170.1"/>
</dbReference>
<gene>
    <name evidence="1" type="ORF">An02g03170</name>
</gene>
<accession>A0AAJ8E2Z6</accession>